<dbReference type="GO" id="GO:0033194">
    <property type="term" value="P:response to hydroperoxide"/>
    <property type="evidence" value="ECO:0007669"/>
    <property type="project" value="TreeGrafter"/>
</dbReference>
<dbReference type="RefSeq" id="WP_136137182.1">
    <property type="nucleotide sequence ID" value="NZ_SDGV01000017.1"/>
</dbReference>
<dbReference type="PANTHER" id="PTHR30283">
    <property type="entry name" value="PEROXIDE STRESS RESPONSE PROTEIN YAAA"/>
    <property type="match status" value="1"/>
</dbReference>
<dbReference type="AlphaFoldDB" id="A0A4S3B605"/>
<evidence type="ECO:0000256" key="1">
    <source>
        <dbReference type="HAMAP-Rule" id="MF_00652"/>
    </source>
</evidence>
<comment type="caution">
    <text evidence="2">The sequence shown here is derived from an EMBL/GenBank/DDBJ whole genome shotgun (WGS) entry which is preliminary data.</text>
</comment>
<comment type="similarity">
    <text evidence="1">Belongs to the UPF0246 family.</text>
</comment>
<dbReference type="InterPro" id="IPR005583">
    <property type="entry name" value="YaaA"/>
</dbReference>
<proteinExistence type="inferred from homology"/>
<dbReference type="Pfam" id="PF03883">
    <property type="entry name" value="H2O2_YaaD"/>
    <property type="match status" value="1"/>
</dbReference>
<evidence type="ECO:0000313" key="2">
    <source>
        <dbReference type="EMBL" id="THB60936.1"/>
    </source>
</evidence>
<gene>
    <name evidence="2" type="primary">yaaA</name>
    <name evidence="2" type="ORF">ESZ54_08195</name>
</gene>
<name>A0A4S3B605_9ENTE</name>
<evidence type="ECO:0000313" key="3">
    <source>
        <dbReference type="Proteomes" id="UP000310506"/>
    </source>
</evidence>
<sequence length="250" mass="29046">MKIIISPTKQMVNENEAFLPKTEPIFIEQAQMILKKLKTLSYDEAKALWKCSDKLAQENHQRIKEANLSENTAPAIMSYKGLQYQYMAPDILTEPALDYLQDHVRILSGLYGVLKPFDGIVPYRLEMQALLEVDKAQHLYEFWADKIYNELNFDDGPVINLASKEYSKAIQPFLKKDDQFIEISFAQMIHDKLKVKATPAKIARGEMVRYLAENQIKTLEDIKNFDHPDYNYSEEHSTPKKMVFIHKVVQ</sequence>
<keyword evidence="3" id="KW-1185">Reference proteome</keyword>
<dbReference type="OrthoDB" id="9777133at2"/>
<protein>
    <recommendedName>
        <fullName evidence="1">UPF0246 protein ESZ54_08195</fullName>
    </recommendedName>
</protein>
<reference evidence="2 3" key="1">
    <citation type="submission" date="2019-01" db="EMBL/GenBank/DDBJ databases">
        <title>Vagococcus silagei sp. nov. isolated from brewer's grain.</title>
        <authorList>
            <person name="Guu J.-R."/>
        </authorList>
    </citation>
    <scope>NUCLEOTIDE SEQUENCE [LARGE SCALE GENOMIC DNA]</scope>
    <source>
        <strain evidence="2 3">2B-2</strain>
    </source>
</reference>
<dbReference type="HAMAP" id="MF_00652">
    <property type="entry name" value="UPF0246"/>
    <property type="match status" value="1"/>
</dbReference>
<dbReference type="Proteomes" id="UP000310506">
    <property type="component" value="Unassembled WGS sequence"/>
</dbReference>
<organism evidence="2 3">
    <name type="scientific">Vagococcus silagei</name>
    <dbReference type="NCBI Taxonomy" id="2508885"/>
    <lineage>
        <taxon>Bacteria</taxon>
        <taxon>Bacillati</taxon>
        <taxon>Bacillota</taxon>
        <taxon>Bacilli</taxon>
        <taxon>Lactobacillales</taxon>
        <taxon>Enterococcaceae</taxon>
        <taxon>Vagococcus</taxon>
    </lineage>
</organism>
<accession>A0A4S3B605</accession>
<dbReference type="GO" id="GO:0005829">
    <property type="term" value="C:cytosol"/>
    <property type="evidence" value="ECO:0007669"/>
    <property type="project" value="TreeGrafter"/>
</dbReference>
<dbReference type="NCBIfam" id="NF002543">
    <property type="entry name" value="PRK02101.1-4"/>
    <property type="match status" value="1"/>
</dbReference>
<dbReference type="PANTHER" id="PTHR30283:SF4">
    <property type="entry name" value="PEROXIDE STRESS RESISTANCE PROTEIN YAAA"/>
    <property type="match status" value="1"/>
</dbReference>
<dbReference type="EMBL" id="SDGV01000017">
    <property type="protein sequence ID" value="THB60936.1"/>
    <property type="molecule type" value="Genomic_DNA"/>
</dbReference>